<sequence length="141" mass="16283">MFSSEISEFRYQLTRLARQLRRISQNDPQSWSRMLVVSAIDRMGNNVTPSELAMAEDIYSSNLAVILRQLEEEGMVERKTDATDRRKTRVRLTEKGCSVLAESRKRRDDWLAQAFDEALSPEEATHLLKMTPLLNKLADHT</sequence>
<evidence type="ECO:0000313" key="13">
    <source>
        <dbReference type="Proteomes" id="UP000259975"/>
    </source>
</evidence>
<dbReference type="EMBL" id="NCMJ01000008">
    <property type="protein sequence ID" value="PLE29628.1"/>
    <property type="molecule type" value="Genomic_DNA"/>
</dbReference>
<dbReference type="RefSeq" id="WP_004180231.1">
    <property type="nucleotide sequence ID" value="NZ_AP018750.1"/>
</dbReference>
<accession>A0A0C7KCN7</accession>
<organism evidence="8 11">
    <name type="scientific">Klebsiella pneumoniae</name>
    <dbReference type="NCBI Taxonomy" id="573"/>
    <lineage>
        <taxon>Bacteria</taxon>
        <taxon>Pseudomonadati</taxon>
        <taxon>Pseudomonadota</taxon>
        <taxon>Gammaproteobacteria</taxon>
        <taxon>Enterobacterales</taxon>
        <taxon>Enterobacteriaceae</taxon>
        <taxon>Klebsiella/Raoultella group</taxon>
        <taxon>Klebsiella</taxon>
        <taxon>Klebsiella pneumoniae complex</taxon>
    </lineage>
</organism>
<evidence type="ECO:0000313" key="2">
    <source>
        <dbReference type="EMBL" id="NGN73445.1"/>
    </source>
</evidence>
<evidence type="ECO:0000313" key="8">
    <source>
        <dbReference type="EMBL" id="SYR41018.1"/>
    </source>
</evidence>
<dbReference type="Proteomes" id="UP000255518">
    <property type="component" value="Unassembled WGS sequence"/>
</dbReference>
<dbReference type="EMBL" id="UKGE01000012">
    <property type="protein sequence ID" value="SXN32051.1"/>
    <property type="molecule type" value="Genomic_DNA"/>
</dbReference>
<protein>
    <submittedName>
        <fullName evidence="2">MarR family transcriptional regulator</fullName>
    </submittedName>
    <submittedName>
        <fullName evidence="8">Transcriptional regulator SlyA</fullName>
    </submittedName>
</protein>
<dbReference type="Proteomes" id="UP000258253">
    <property type="component" value="Unassembled WGS sequence"/>
</dbReference>
<feature type="domain" description="HTH marR-type" evidence="1">
    <location>
        <begin position="6"/>
        <end position="139"/>
    </location>
</feature>
<dbReference type="InterPro" id="IPR036388">
    <property type="entry name" value="WH-like_DNA-bd_sf"/>
</dbReference>
<evidence type="ECO:0000313" key="4">
    <source>
        <dbReference type="EMBL" id="QEP92342.1"/>
    </source>
</evidence>
<dbReference type="EMBL" id="UKUT01000009">
    <property type="protein sequence ID" value="SYH34757.1"/>
    <property type="molecule type" value="Genomic_DNA"/>
</dbReference>
<dbReference type="EMBL" id="UGKT01000001">
    <property type="protein sequence ID" value="STT04046.1"/>
    <property type="molecule type" value="Genomic_DNA"/>
</dbReference>
<dbReference type="InterPro" id="IPR036390">
    <property type="entry name" value="WH_DNA-bd_sf"/>
</dbReference>
<evidence type="ECO:0000313" key="7">
    <source>
        <dbReference type="EMBL" id="SYH34757.1"/>
    </source>
</evidence>
<proteinExistence type="predicted"/>
<dbReference type="EMBL" id="CP043670">
    <property type="protein sequence ID" value="QEP92342.1"/>
    <property type="molecule type" value="Genomic_DNA"/>
</dbReference>
<dbReference type="Proteomes" id="UP000258673">
    <property type="component" value="Unassembled WGS sequence"/>
</dbReference>
<dbReference type="PRINTS" id="PR00598">
    <property type="entry name" value="HTHMARR"/>
</dbReference>
<dbReference type="Proteomes" id="UP000325127">
    <property type="component" value="Chromosome"/>
</dbReference>
<evidence type="ECO:0000313" key="9">
    <source>
        <dbReference type="Proteomes" id="UP000234439"/>
    </source>
</evidence>
<evidence type="ECO:0000313" key="15">
    <source>
        <dbReference type="Proteomes" id="UP000479475"/>
    </source>
</evidence>
<evidence type="ECO:0000313" key="12">
    <source>
        <dbReference type="Proteomes" id="UP000258673"/>
    </source>
</evidence>
<dbReference type="Proteomes" id="UP000234439">
    <property type="component" value="Unassembled WGS sequence"/>
</dbReference>
<reference evidence="3 9" key="1">
    <citation type="journal article" date="2017" name="J. Infect. Dis.">
        <title>An Analysis of the Epidemic of Klebsiella pneumoniae Carbapenemase-Producing K. pneumoniae: Convergence of Two Evolutionary Mechanisms Creates the Perfect Storm.</title>
        <authorList>
            <person name="Rojas L.J."/>
            <person name="Weinstock G.M."/>
            <person name="De La Cadena E."/>
            <person name="Diaz L."/>
            <person name="Rios R."/>
            <person name="Hanson B.M."/>
            <person name="Brown J.S."/>
            <person name="Vats P."/>
            <person name="Phillips D.S."/>
            <person name="Nguyen H."/>
            <person name="Hujer K.M."/>
            <person name="Correa A."/>
            <person name="Adams M.D."/>
            <person name="Perez F."/>
            <person name="Sodergren E."/>
            <person name="Narechania A."/>
            <person name="Planet P.J."/>
            <person name="Villegas M.V."/>
            <person name="Bonomo R.A."/>
            <person name="Arias C.A."/>
        </authorList>
    </citation>
    <scope>NUCLEOTIDE SEQUENCE [LARGE SCALE GENOMIC DNA]</scope>
    <source>
        <strain evidence="3 9">COL-Kpn30</strain>
    </source>
</reference>
<dbReference type="Pfam" id="PF01047">
    <property type="entry name" value="MarR"/>
    <property type="match status" value="1"/>
</dbReference>
<dbReference type="InterPro" id="IPR000835">
    <property type="entry name" value="HTH_MarR-typ"/>
</dbReference>
<reference evidence="11 12" key="3">
    <citation type="submission" date="2018-08" db="EMBL/GenBank/DDBJ databases">
        <authorList>
            <consortium name="Pathogen Informatics"/>
        </authorList>
    </citation>
    <scope>NUCLEOTIDE SEQUENCE [LARGE SCALE GENOMIC DNA]</scope>
    <source>
        <strain evidence="6 13">EuSCAPE_AT029</strain>
        <strain evidence="8 11">EuSCAPE_HU047</strain>
        <strain evidence="7 12">EuSCAPE_IT093</strain>
    </source>
</reference>
<dbReference type="Proteomes" id="UP000259975">
    <property type="component" value="Unassembled WGS sequence"/>
</dbReference>
<reference evidence="2 15" key="5">
    <citation type="submission" date="2020-02" db="EMBL/GenBank/DDBJ databases">
        <title>Klebsiella pneumoniae genome sequencing and assembly.</title>
        <authorList>
            <person name="Starkova P.S."/>
            <person name="Sulyan O.S."/>
            <person name="Likholetova D.V."/>
            <person name="Ageevets V.A."/>
            <person name="Lazareva I.V."/>
            <person name="Sopova J.V."/>
            <person name="Sidorenko S.V."/>
        </authorList>
    </citation>
    <scope>NUCLEOTIDE SEQUENCE [LARGE SCALE GENOMIC DNA]</scope>
    <source>
        <strain evidence="2 15">2429</strain>
    </source>
</reference>
<evidence type="ECO:0000313" key="5">
    <source>
        <dbReference type="EMBL" id="STT04046.1"/>
    </source>
</evidence>
<dbReference type="KEGG" id="kpx:PMK1_04396"/>
<dbReference type="Gene3D" id="1.10.287.100">
    <property type="match status" value="1"/>
</dbReference>
<dbReference type="SUPFAM" id="SSF46785">
    <property type="entry name" value="Winged helix' DNA-binding domain"/>
    <property type="match status" value="1"/>
</dbReference>
<evidence type="ECO:0000313" key="11">
    <source>
        <dbReference type="Proteomes" id="UP000258253"/>
    </source>
</evidence>
<dbReference type="PANTHER" id="PTHR39515:SF2">
    <property type="entry name" value="HTH-TYPE TRANSCRIPTIONAL REGULATOR RV0880"/>
    <property type="match status" value="1"/>
</dbReference>
<dbReference type="EMBL" id="ULCI01000011">
    <property type="protein sequence ID" value="SYR41018.1"/>
    <property type="molecule type" value="Genomic_DNA"/>
</dbReference>
<dbReference type="EMBL" id="JAAKYD010000012">
    <property type="protein sequence ID" value="NGN73445.1"/>
    <property type="molecule type" value="Genomic_DNA"/>
</dbReference>
<dbReference type="PROSITE" id="PS50995">
    <property type="entry name" value="HTH_MARR_2"/>
    <property type="match status" value="1"/>
</dbReference>
<evidence type="ECO:0000313" key="10">
    <source>
        <dbReference type="Proteomes" id="UP000255518"/>
    </source>
</evidence>
<dbReference type="AlphaFoldDB" id="A0A0C7KCN7"/>
<evidence type="ECO:0000313" key="3">
    <source>
        <dbReference type="EMBL" id="PLE29628.1"/>
    </source>
</evidence>
<dbReference type="InterPro" id="IPR052526">
    <property type="entry name" value="HTH-type_Bedaq_tolerance"/>
</dbReference>
<reference evidence="5 10" key="2">
    <citation type="submission" date="2018-06" db="EMBL/GenBank/DDBJ databases">
        <authorList>
            <consortium name="Pathogen Informatics"/>
            <person name="Doyle S."/>
        </authorList>
    </citation>
    <scope>NUCLEOTIDE SEQUENCE [LARGE SCALE GENOMIC DNA]</scope>
    <source>
        <strain evidence="5 10">NCTC13443</strain>
    </source>
</reference>
<dbReference type="Gene3D" id="1.10.10.10">
    <property type="entry name" value="Winged helix-like DNA-binding domain superfamily/Winged helix DNA-binding domain"/>
    <property type="match status" value="1"/>
</dbReference>
<evidence type="ECO:0000259" key="1">
    <source>
        <dbReference type="PROSITE" id="PS50995"/>
    </source>
</evidence>
<reference evidence="4 14" key="4">
    <citation type="submission" date="2019-08" db="EMBL/GenBank/DDBJ databases">
        <title>Emergence of NDM-5-producing hypervirulent Klebsiella pneumoniae from clinical infections.</title>
        <authorList>
            <person name="Shen Z."/>
            <person name="Zhang H."/>
            <person name="Li M."/>
        </authorList>
    </citation>
    <scope>NUCLEOTIDE SEQUENCE [LARGE SCALE GENOMIC DNA]</scope>
    <source>
        <strain evidence="4 14">RJ18-01</strain>
    </source>
</reference>
<dbReference type="SMART" id="SM00347">
    <property type="entry name" value="HTH_MARR"/>
    <property type="match status" value="1"/>
</dbReference>
<dbReference type="GO" id="GO:0003700">
    <property type="term" value="F:DNA-binding transcription factor activity"/>
    <property type="evidence" value="ECO:0007669"/>
    <property type="project" value="InterPro"/>
</dbReference>
<name>A0A0C7KCN7_KLEPN</name>
<dbReference type="PANTHER" id="PTHR39515">
    <property type="entry name" value="CONSERVED PROTEIN"/>
    <property type="match status" value="1"/>
</dbReference>
<gene>
    <name evidence="8" type="primary">slyA_3</name>
    <name evidence="5" type="synonym">slyA_4</name>
    <name evidence="3" type="ORF">B6I68_00910</name>
    <name evidence="4" type="ORF">FZ928_06610</name>
    <name evidence="2" type="ORF">G4V31_15065</name>
    <name evidence="5" type="ORF">NCTC13443_04331</name>
    <name evidence="6" type="ORF">SAMEA3499901_03083</name>
    <name evidence="7" type="ORF">SAMEA3515122_03788</name>
    <name evidence="8" type="ORF">SAMEA3538828_02865</name>
</gene>
<evidence type="ECO:0000313" key="14">
    <source>
        <dbReference type="Proteomes" id="UP000325127"/>
    </source>
</evidence>
<dbReference type="Proteomes" id="UP000479475">
    <property type="component" value="Unassembled WGS sequence"/>
</dbReference>
<evidence type="ECO:0000313" key="6">
    <source>
        <dbReference type="EMBL" id="SXN32051.1"/>
    </source>
</evidence>